<gene>
    <name evidence="4" type="ORF">BaRGS_00003087</name>
</gene>
<dbReference type="InterPro" id="IPR018378">
    <property type="entry name" value="C-type_lectin_CS"/>
</dbReference>
<evidence type="ECO:0000313" key="4">
    <source>
        <dbReference type="EMBL" id="KAK7505816.1"/>
    </source>
</evidence>
<feature type="domain" description="C-type lectin" evidence="3">
    <location>
        <begin position="114"/>
        <end position="233"/>
    </location>
</feature>
<dbReference type="SUPFAM" id="SSF56436">
    <property type="entry name" value="C-type lectin-like"/>
    <property type="match status" value="1"/>
</dbReference>
<evidence type="ECO:0000313" key="5">
    <source>
        <dbReference type="Proteomes" id="UP001519460"/>
    </source>
</evidence>
<dbReference type="EMBL" id="JACVVK020000009">
    <property type="protein sequence ID" value="KAK7505816.1"/>
    <property type="molecule type" value="Genomic_DNA"/>
</dbReference>
<reference evidence="4 5" key="1">
    <citation type="journal article" date="2023" name="Sci. Data">
        <title>Genome assembly of the Korean intertidal mud-creeper Batillaria attramentaria.</title>
        <authorList>
            <person name="Patra A.K."/>
            <person name="Ho P.T."/>
            <person name="Jun S."/>
            <person name="Lee S.J."/>
            <person name="Kim Y."/>
            <person name="Won Y.J."/>
        </authorList>
    </citation>
    <scope>NUCLEOTIDE SEQUENCE [LARGE SCALE GENOMIC DNA]</scope>
    <source>
        <strain evidence="4">Wonlab-2016</strain>
    </source>
</reference>
<dbReference type="CDD" id="cd00037">
    <property type="entry name" value="CLECT"/>
    <property type="match status" value="1"/>
</dbReference>
<dbReference type="SMART" id="SM00034">
    <property type="entry name" value="CLECT"/>
    <property type="match status" value="1"/>
</dbReference>
<keyword evidence="5" id="KW-1185">Reference proteome</keyword>
<dbReference type="Pfam" id="PF00059">
    <property type="entry name" value="Lectin_C"/>
    <property type="match status" value="1"/>
</dbReference>
<sequence length="237" mass="26255">MASSGAVGVFKWFLPLVCVPLLFGVGNGDGIIFRYEWSQSMVPGNFGSNPATETESSAVSCAQECYAREICAEFCYNVTSRECYVNGLVTSLEDVGEELLCYGSCPLYMGYRVYNGRCIKLFLTSMTYYDARDRCALDGAHLYDFRSVDWDQQPVIDIFADEQTTPTGFWTGVTDLAVEGQFVWSDGTLIPAGSDVWRASEPNGGENENCATLSGIALLNDSQCQWERHFICQIDVK</sequence>
<keyword evidence="1" id="KW-1015">Disulfide bond</keyword>
<organism evidence="4 5">
    <name type="scientific">Batillaria attramentaria</name>
    <dbReference type="NCBI Taxonomy" id="370345"/>
    <lineage>
        <taxon>Eukaryota</taxon>
        <taxon>Metazoa</taxon>
        <taxon>Spiralia</taxon>
        <taxon>Lophotrochozoa</taxon>
        <taxon>Mollusca</taxon>
        <taxon>Gastropoda</taxon>
        <taxon>Caenogastropoda</taxon>
        <taxon>Sorbeoconcha</taxon>
        <taxon>Cerithioidea</taxon>
        <taxon>Batillariidae</taxon>
        <taxon>Batillaria</taxon>
    </lineage>
</organism>
<dbReference type="InterPro" id="IPR016186">
    <property type="entry name" value="C-type_lectin-like/link_sf"/>
</dbReference>
<proteinExistence type="predicted"/>
<name>A0ABD0M3C7_9CAEN</name>
<dbReference type="InterPro" id="IPR050801">
    <property type="entry name" value="Ca-Dep_Lectins_ImmuneDev"/>
</dbReference>
<dbReference type="Proteomes" id="UP001519460">
    <property type="component" value="Unassembled WGS sequence"/>
</dbReference>
<dbReference type="PROSITE" id="PS00615">
    <property type="entry name" value="C_TYPE_LECTIN_1"/>
    <property type="match status" value="1"/>
</dbReference>
<dbReference type="Gene3D" id="3.10.100.10">
    <property type="entry name" value="Mannose-Binding Protein A, subunit A"/>
    <property type="match status" value="1"/>
</dbReference>
<dbReference type="PANTHER" id="PTHR22801">
    <property type="entry name" value="LITHOSTATHINE"/>
    <property type="match status" value="1"/>
</dbReference>
<accession>A0ABD0M3C7</accession>
<feature type="signal peptide" evidence="2">
    <location>
        <begin position="1"/>
        <end position="28"/>
    </location>
</feature>
<evidence type="ECO:0000256" key="2">
    <source>
        <dbReference type="SAM" id="SignalP"/>
    </source>
</evidence>
<protein>
    <recommendedName>
        <fullName evidence="3">C-type lectin domain-containing protein</fullName>
    </recommendedName>
</protein>
<keyword evidence="2" id="KW-0732">Signal</keyword>
<dbReference type="InterPro" id="IPR016187">
    <property type="entry name" value="CTDL_fold"/>
</dbReference>
<dbReference type="PROSITE" id="PS50041">
    <property type="entry name" value="C_TYPE_LECTIN_2"/>
    <property type="match status" value="1"/>
</dbReference>
<evidence type="ECO:0000259" key="3">
    <source>
        <dbReference type="PROSITE" id="PS50041"/>
    </source>
</evidence>
<evidence type="ECO:0000256" key="1">
    <source>
        <dbReference type="ARBA" id="ARBA00023157"/>
    </source>
</evidence>
<dbReference type="PANTHER" id="PTHR22801:SF63">
    <property type="entry name" value="C-TYPE LECTIN DOMAIN-CONTAINING PROTEIN"/>
    <property type="match status" value="1"/>
</dbReference>
<feature type="chain" id="PRO_5044831369" description="C-type lectin domain-containing protein" evidence="2">
    <location>
        <begin position="29"/>
        <end position="237"/>
    </location>
</feature>
<dbReference type="InterPro" id="IPR001304">
    <property type="entry name" value="C-type_lectin-like"/>
</dbReference>
<dbReference type="AlphaFoldDB" id="A0ABD0M3C7"/>
<comment type="caution">
    <text evidence="4">The sequence shown here is derived from an EMBL/GenBank/DDBJ whole genome shotgun (WGS) entry which is preliminary data.</text>
</comment>